<sequence length="597" mass="65733">MSDNLLQRITTSVSAAAELNKHAERLRSVRMEEVEAVSQRRKHRHSQVVQQNACIRSIPHSVTMPNLPKSSGDLCANLPANPTTWSPSELAMYLSHVLNLGPARLIADIRAYVIGAGMGGRKFLQMTRQEFQDSGLNQNWVKMMSEARNRLRRECRRNRSETHDQVDWEDDEKGSPDPLQGESPHTTASRIQNQNHPSKFISAGQVRGITKYFEDEDPKIRLTPAPFQGGVVDDSDQSFLVKTYRSYRPYDPSSPLATKTAPALPPSRDAISRLSRTCSRTSSIDSFGSVLSTDEIDITSIPQIPPALICNTLVEAEKSVEWNEGTTLFRSPSPLGNLHRMSDSPPTSSNNLALHQNKYECSNLQARTLNLSIKSGRSALKDLHIPIPTLPLPDGKEVSGLLSSIVGQADATLPLNTVSPIASTSIINSSRALSLQNCTCNASSSYSNPQTLGESDVCDNSNLDDGRDECFLIKELLAHTEEILSTPQKKPRLEPLGLPSGFHSDHHSRDTILVSASKLKAMERSMFEIEDRLKRSKSKEILMNSREVSGTSVRSDRMADDPTSWSELGGYIVMATLGLGIVAGRVLASKTLGWKKS</sequence>
<reference evidence="3" key="1">
    <citation type="journal article" date="2011" name="Proc. Natl. Acad. Sci. U.S.A.">
        <title>Obligate biotrophy features unraveled by the genomic analysis of rust fungi.</title>
        <authorList>
            <person name="Duplessis S."/>
            <person name="Cuomo C.A."/>
            <person name="Lin Y.-C."/>
            <person name="Aerts A."/>
            <person name="Tisserant E."/>
            <person name="Veneault-Fourrey C."/>
            <person name="Joly D.L."/>
            <person name="Hacquard S."/>
            <person name="Amselem J."/>
            <person name="Cantarel B.L."/>
            <person name="Chiu R."/>
            <person name="Coutinho P.M."/>
            <person name="Feau N."/>
            <person name="Field M."/>
            <person name="Frey P."/>
            <person name="Gelhaye E."/>
            <person name="Goldberg J."/>
            <person name="Grabherr M.G."/>
            <person name="Kodira C.D."/>
            <person name="Kohler A."/>
            <person name="Kuees U."/>
            <person name="Lindquist E.A."/>
            <person name="Lucas S.M."/>
            <person name="Mago R."/>
            <person name="Mauceli E."/>
            <person name="Morin E."/>
            <person name="Murat C."/>
            <person name="Pangilinan J.L."/>
            <person name="Park R."/>
            <person name="Pearson M."/>
            <person name="Quesneville H."/>
            <person name="Rouhier N."/>
            <person name="Sakthikumar S."/>
            <person name="Salamov A.A."/>
            <person name="Schmutz J."/>
            <person name="Selles B."/>
            <person name="Shapiro H."/>
            <person name="Tanguay P."/>
            <person name="Tuskan G.A."/>
            <person name="Henrissat B."/>
            <person name="Van de Peer Y."/>
            <person name="Rouze P."/>
            <person name="Ellis J.G."/>
            <person name="Dodds P.N."/>
            <person name="Schein J.E."/>
            <person name="Zhong S."/>
            <person name="Hamelin R.C."/>
            <person name="Grigoriev I.V."/>
            <person name="Szabo L.J."/>
            <person name="Martin F."/>
        </authorList>
    </citation>
    <scope>NUCLEOTIDE SEQUENCE [LARGE SCALE GENOMIC DNA]</scope>
    <source>
        <strain evidence="3">98AG31 / pathotype 3-4-7</strain>
    </source>
</reference>
<dbReference type="HOGENOM" id="CLU_457144_0_0_1"/>
<evidence type="ECO:0000313" key="2">
    <source>
        <dbReference type="EMBL" id="EGG05448.1"/>
    </source>
</evidence>
<dbReference type="AlphaFoldDB" id="F4RQ85"/>
<dbReference type="KEGG" id="mlr:MELLADRAFT_78109"/>
<evidence type="ECO:0000256" key="1">
    <source>
        <dbReference type="SAM" id="MobiDB-lite"/>
    </source>
</evidence>
<dbReference type="InParanoid" id="F4RQ85"/>
<evidence type="ECO:0000313" key="3">
    <source>
        <dbReference type="Proteomes" id="UP000001072"/>
    </source>
</evidence>
<dbReference type="eggNOG" id="ENOG502RDH2">
    <property type="taxonomic scope" value="Eukaryota"/>
</dbReference>
<keyword evidence="3" id="KW-1185">Reference proteome</keyword>
<protein>
    <submittedName>
        <fullName evidence="2">Uncharacterized protein</fullName>
    </submittedName>
</protein>
<dbReference type="EMBL" id="GL883113">
    <property type="protein sequence ID" value="EGG05448.1"/>
    <property type="molecule type" value="Genomic_DNA"/>
</dbReference>
<name>F4RQ85_MELLP</name>
<gene>
    <name evidence="2" type="ORF">MELLADRAFT_78109</name>
</gene>
<dbReference type="RefSeq" id="XP_007411370.1">
    <property type="nucleotide sequence ID" value="XM_007411308.1"/>
</dbReference>
<dbReference type="Proteomes" id="UP000001072">
    <property type="component" value="Unassembled WGS sequence"/>
</dbReference>
<dbReference type="GeneID" id="18933058"/>
<feature type="compositionally biased region" description="Basic and acidic residues" evidence="1">
    <location>
        <begin position="157"/>
        <end position="166"/>
    </location>
</feature>
<dbReference type="VEuPathDB" id="FungiDB:MELLADRAFT_78109"/>
<feature type="region of interest" description="Disordered" evidence="1">
    <location>
        <begin position="156"/>
        <end position="201"/>
    </location>
</feature>
<organism evidence="3">
    <name type="scientific">Melampsora larici-populina (strain 98AG31 / pathotype 3-4-7)</name>
    <name type="common">Poplar leaf rust fungus</name>
    <dbReference type="NCBI Taxonomy" id="747676"/>
    <lineage>
        <taxon>Eukaryota</taxon>
        <taxon>Fungi</taxon>
        <taxon>Dikarya</taxon>
        <taxon>Basidiomycota</taxon>
        <taxon>Pucciniomycotina</taxon>
        <taxon>Pucciniomycetes</taxon>
        <taxon>Pucciniales</taxon>
        <taxon>Melampsoraceae</taxon>
        <taxon>Melampsora</taxon>
    </lineage>
</organism>
<feature type="compositionally biased region" description="Polar residues" evidence="1">
    <location>
        <begin position="183"/>
        <end position="197"/>
    </location>
</feature>
<proteinExistence type="predicted"/>
<dbReference type="OrthoDB" id="3361527at2759"/>
<accession>F4RQ85</accession>